<dbReference type="Proteomes" id="UP001428817">
    <property type="component" value="Unassembled WGS sequence"/>
</dbReference>
<evidence type="ECO:0000313" key="3">
    <source>
        <dbReference type="Proteomes" id="UP001428817"/>
    </source>
</evidence>
<organism evidence="2 3">
    <name type="scientific">Pseudonocardia eucalypti</name>
    <dbReference type="NCBI Taxonomy" id="648755"/>
    <lineage>
        <taxon>Bacteria</taxon>
        <taxon>Bacillati</taxon>
        <taxon>Actinomycetota</taxon>
        <taxon>Actinomycetes</taxon>
        <taxon>Pseudonocardiales</taxon>
        <taxon>Pseudonocardiaceae</taxon>
        <taxon>Pseudonocardia</taxon>
    </lineage>
</organism>
<reference evidence="3" key="1">
    <citation type="journal article" date="2019" name="Int. J. Syst. Evol. Microbiol.">
        <title>The Global Catalogue of Microorganisms (GCM) 10K type strain sequencing project: providing services to taxonomists for standard genome sequencing and annotation.</title>
        <authorList>
            <consortium name="The Broad Institute Genomics Platform"/>
            <consortium name="The Broad Institute Genome Sequencing Center for Infectious Disease"/>
            <person name="Wu L."/>
            <person name="Ma J."/>
        </authorList>
    </citation>
    <scope>NUCLEOTIDE SEQUENCE [LARGE SCALE GENOMIC DNA]</scope>
    <source>
        <strain evidence="3">JCM 18303</strain>
    </source>
</reference>
<dbReference type="Pfam" id="PF00485">
    <property type="entry name" value="PRK"/>
    <property type="match status" value="1"/>
</dbReference>
<dbReference type="EMBL" id="BAABJP010000001">
    <property type="protein sequence ID" value="GAA5144934.1"/>
    <property type="molecule type" value="Genomic_DNA"/>
</dbReference>
<dbReference type="Gene3D" id="3.40.50.300">
    <property type="entry name" value="P-loop containing nucleotide triphosphate hydrolases"/>
    <property type="match status" value="1"/>
</dbReference>
<keyword evidence="3" id="KW-1185">Reference proteome</keyword>
<comment type="caution">
    <text evidence="2">The sequence shown here is derived from an EMBL/GenBank/DDBJ whole genome shotgun (WGS) entry which is preliminary data.</text>
</comment>
<accession>A0ABP9PFN8</accession>
<evidence type="ECO:0000313" key="2">
    <source>
        <dbReference type="EMBL" id="GAA5144934.1"/>
    </source>
</evidence>
<dbReference type="SUPFAM" id="SSF110857">
    <property type="entry name" value="Gamma-glutamyl cyclotransferase-like"/>
    <property type="match status" value="1"/>
</dbReference>
<gene>
    <name evidence="2" type="ORF">GCM10023321_02050</name>
</gene>
<dbReference type="InterPro" id="IPR006083">
    <property type="entry name" value="PRK/URK"/>
</dbReference>
<dbReference type="InterPro" id="IPR013024">
    <property type="entry name" value="GGCT-like"/>
</dbReference>
<sequence>MGVTRARVLGRVADHLVARLPGRRVRVAVDGVTGAGKTTLAGELAAAVRERGRPAVIVSMDGFHHPRAHRYRAGRLSAEGYYRDAYDFQAFARLVLAPLGPGGNGRFPARIIDLAADAPVDEPPSTAEPDTVLLVDGTFLQRTELAPHWDETIYLDVDHSLARQRAVQRDISNAAVFADADEAERAYRERYHPACRMYADEVDPAVRAGVLIGGDDPGRPELRRIGGAEGATARLFSYGTLQLAAVQREHFGRELAGAPDSLPGYRADWVTITDPEVIAVSGTDRHPIARRTGDPADALPGTVLTLSTTELAAADRYEVDDYRRVQVSLGSGTAAWFYQSSSSP</sequence>
<dbReference type="InterPro" id="IPR027417">
    <property type="entry name" value="P-loop_NTPase"/>
</dbReference>
<dbReference type="SUPFAM" id="SSF52540">
    <property type="entry name" value="P-loop containing nucleoside triphosphate hydrolases"/>
    <property type="match status" value="1"/>
</dbReference>
<proteinExistence type="predicted"/>
<dbReference type="InterPro" id="IPR036568">
    <property type="entry name" value="GGCT-like_sf"/>
</dbReference>
<dbReference type="Gene3D" id="3.10.490.10">
    <property type="entry name" value="Gamma-glutamyl cyclotransferase-like"/>
    <property type="match status" value="1"/>
</dbReference>
<protein>
    <recommendedName>
        <fullName evidence="1">Phosphoribulokinase/uridine kinase domain-containing protein</fullName>
    </recommendedName>
</protein>
<dbReference type="PANTHER" id="PTHR10285">
    <property type="entry name" value="URIDINE KINASE"/>
    <property type="match status" value="1"/>
</dbReference>
<dbReference type="CDD" id="cd06661">
    <property type="entry name" value="GGCT_like"/>
    <property type="match status" value="1"/>
</dbReference>
<name>A0ABP9PFN8_9PSEU</name>
<evidence type="ECO:0000259" key="1">
    <source>
        <dbReference type="Pfam" id="PF00485"/>
    </source>
</evidence>
<feature type="domain" description="Phosphoribulokinase/uridine kinase" evidence="1">
    <location>
        <begin position="27"/>
        <end position="172"/>
    </location>
</feature>